<feature type="transmembrane region" description="Helical" evidence="1">
    <location>
        <begin position="46"/>
        <end position="65"/>
    </location>
</feature>
<feature type="transmembrane region" description="Helical" evidence="1">
    <location>
        <begin position="155"/>
        <end position="174"/>
    </location>
</feature>
<feature type="transmembrane region" description="Helical" evidence="1">
    <location>
        <begin position="14"/>
        <end position="34"/>
    </location>
</feature>
<dbReference type="Proteomes" id="UP001519921">
    <property type="component" value="Unassembled WGS sequence"/>
</dbReference>
<dbReference type="EMBL" id="JAHXPT010000012">
    <property type="protein sequence ID" value="MBW6411254.1"/>
    <property type="molecule type" value="Genomic_DNA"/>
</dbReference>
<dbReference type="RefSeq" id="WP_219780716.1">
    <property type="nucleotide sequence ID" value="NZ_JAHXPT010000012.1"/>
</dbReference>
<reference evidence="2 3" key="1">
    <citation type="submission" date="2021-07" db="EMBL/GenBank/DDBJ databases">
        <title>Clostridium weizhouense sp. nov., an anaerobic bacterium isolated from activated sludge of Petroleum wastewater.</title>
        <authorList>
            <person name="Li Q."/>
        </authorList>
    </citation>
    <scope>NUCLEOTIDE SEQUENCE [LARGE SCALE GENOMIC DNA]</scope>
    <source>
        <strain evidence="2 3">YB-6</strain>
    </source>
</reference>
<comment type="caution">
    <text evidence="2">The sequence shown here is derived from an EMBL/GenBank/DDBJ whole genome shotgun (WGS) entry which is preliminary data.</text>
</comment>
<evidence type="ECO:0000313" key="2">
    <source>
        <dbReference type="EMBL" id="MBW6411254.1"/>
    </source>
</evidence>
<accession>A0ABS7ARG4</accession>
<dbReference type="InterPro" id="IPR010540">
    <property type="entry name" value="CmpB_TMEM229"/>
</dbReference>
<sequence>MELFKIANLDLYHLIYYFMIYSFLGWCVEVLYAYKNRGYFVNRGFLYGPFCPIYGCGLISIIIFLDKFNLNIFLLFILATIVTSVIEYITGFMLEKIFKSKWWDYSEDPLNLHGRICFHFSLMWGAASVVAVKVIHPAIEYIVYNIPNDIGTYFFYVMTIYFLIDFSLTIISLVKFKHLLSKLQVDTGDLLERCISFISSTKEKANFNPKKFEGKFGNLKLNLNHIRLVESFPTVSSNSFNSILKSLKDKILKRD</sequence>
<keyword evidence="1" id="KW-0472">Membrane</keyword>
<dbReference type="Pfam" id="PF06541">
    <property type="entry name" value="ABC_trans_CmpB"/>
    <property type="match status" value="1"/>
</dbReference>
<keyword evidence="1" id="KW-1133">Transmembrane helix</keyword>
<organism evidence="2 3">
    <name type="scientific">Clostridium weizhouense</name>
    <dbReference type="NCBI Taxonomy" id="2859781"/>
    <lineage>
        <taxon>Bacteria</taxon>
        <taxon>Bacillati</taxon>
        <taxon>Bacillota</taxon>
        <taxon>Clostridia</taxon>
        <taxon>Eubacteriales</taxon>
        <taxon>Clostridiaceae</taxon>
        <taxon>Clostridium</taxon>
    </lineage>
</organism>
<protein>
    <submittedName>
        <fullName evidence="2">ABC transporter permease</fullName>
    </submittedName>
</protein>
<feature type="transmembrane region" description="Helical" evidence="1">
    <location>
        <begin position="116"/>
        <end position="135"/>
    </location>
</feature>
<proteinExistence type="predicted"/>
<evidence type="ECO:0000313" key="3">
    <source>
        <dbReference type="Proteomes" id="UP001519921"/>
    </source>
</evidence>
<keyword evidence="3" id="KW-1185">Reference proteome</keyword>
<keyword evidence="1" id="KW-0812">Transmembrane</keyword>
<feature type="transmembrane region" description="Helical" evidence="1">
    <location>
        <begin position="71"/>
        <end position="95"/>
    </location>
</feature>
<gene>
    <name evidence="2" type="ORF">KYD98_14265</name>
</gene>
<evidence type="ECO:0000256" key="1">
    <source>
        <dbReference type="SAM" id="Phobius"/>
    </source>
</evidence>
<name>A0ABS7ARG4_9CLOT</name>